<reference evidence="2 3" key="1">
    <citation type="journal article" date="2018" name="IMA Fungus">
        <title>IMA Genome-F 9: Draft genome sequence of Annulohypoxylon stygium, Aspergillus mulundensis, Berkeleyomyces basicola (syn. Thielaviopsis basicola), Ceratocystis smalleyi, two Cercospora beticola strains, Coleophoma cylindrospora, Fusarium fracticaudum, Phialophora cf. hyalina, and Morchella septimelata.</title>
        <authorList>
            <person name="Wingfield B.D."/>
            <person name="Bills G.F."/>
            <person name="Dong Y."/>
            <person name="Huang W."/>
            <person name="Nel W.J."/>
            <person name="Swalarsk-Parry B.S."/>
            <person name="Vaghefi N."/>
            <person name="Wilken P.M."/>
            <person name="An Z."/>
            <person name="de Beer Z.W."/>
            <person name="De Vos L."/>
            <person name="Chen L."/>
            <person name="Duong T.A."/>
            <person name="Gao Y."/>
            <person name="Hammerbacher A."/>
            <person name="Kikkert J.R."/>
            <person name="Li Y."/>
            <person name="Li H."/>
            <person name="Li K."/>
            <person name="Li Q."/>
            <person name="Liu X."/>
            <person name="Ma X."/>
            <person name="Naidoo K."/>
            <person name="Pethybridge S.J."/>
            <person name="Sun J."/>
            <person name="Steenkamp E.T."/>
            <person name="van der Nest M.A."/>
            <person name="van Wyk S."/>
            <person name="Wingfield M.J."/>
            <person name="Xiong C."/>
            <person name="Yue Q."/>
            <person name="Zhang X."/>
        </authorList>
    </citation>
    <scope>NUCLEOTIDE SEQUENCE [LARGE SCALE GENOMIC DNA]</scope>
    <source>
        <strain evidence="2 3">BP5796</strain>
    </source>
</reference>
<feature type="region of interest" description="Disordered" evidence="1">
    <location>
        <begin position="387"/>
        <end position="411"/>
    </location>
</feature>
<proteinExistence type="predicted"/>
<feature type="compositionally biased region" description="Basic and acidic residues" evidence="1">
    <location>
        <begin position="399"/>
        <end position="411"/>
    </location>
</feature>
<evidence type="ECO:0000256" key="1">
    <source>
        <dbReference type="SAM" id="MobiDB-lite"/>
    </source>
</evidence>
<evidence type="ECO:0000313" key="2">
    <source>
        <dbReference type="EMBL" id="RDW73835.1"/>
    </source>
</evidence>
<dbReference type="OrthoDB" id="5210591at2759"/>
<dbReference type="Proteomes" id="UP000256328">
    <property type="component" value="Unassembled WGS sequence"/>
</dbReference>
<gene>
    <name evidence="2" type="ORF">BP5796_07277</name>
</gene>
<evidence type="ECO:0008006" key="4">
    <source>
        <dbReference type="Google" id="ProtNLM"/>
    </source>
</evidence>
<name>A0A3D8RIG1_9HELO</name>
<evidence type="ECO:0000313" key="3">
    <source>
        <dbReference type="Proteomes" id="UP000256328"/>
    </source>
</evidence>
<sequence>MAASATTSGAPRPPILTSLMYSLPIRRLREILSHINPQVTLGPVEEIPSTQLARLYALTMSDGRRLLLSYAPSLSVRLLRQEATLLSSEATLVQFITDEIREASLKQSPADQSRKPPSILWLATLVPKLLKHSSNNREMAYPYSIYEPTSGAPLSTLSVYMSVSERRLIDKQIGVLARVLASLVPPGHTFGTAGRVLSDPSATGLMMLEPTGSSAWPAAFNSLLEGILRDGEDMSVLLPYDAVRNHNRRLSWRLEAVATPRLIILGTCPDMNVMIERGEESSSGTTKLTGLRSWGQGYFGDPLLSSCWEDPSEGFLEGWNDGGEDLIEDPDNAGSRMLLYKCYTAIVSIVTEYYRPHAESSRRELEGRRKLTSALAELERIEAATAGLKRTRSASAEVGDSKRPKLEESET</sequence>
<accession>A0A3D8RIG1</accession>
<protein>
    <recommendedName>
        <fullName evidence="4">Aminoglycoside phosphotransferase domain-containing protein</fullName>
    </recommendedName>
</protein>
<comment type="caution">
    <text evidence="2">The sequence shown here is derived from an EMBL/GenBank/DDBJ whole genome shotgun (WGS) entry which is preliminary data.</text>
</comment>
<organism evidence="2 3">
    <name type="scientific">Coleophoma crateriformis</name>
    <dbReference type="NCBI Taxonomy" id="565419"/>
    <lineage>
        <taxon>Eukaryota</taxon>
        <taxon>Fungi</taxon>
        <taxon>Dikarya</taxon>
        <taxon>Ascomycota</taxon>
        <taxon>Pezizomycotina</taxon>
        <taxon>Leotiomycetes</taxon>
        <taxon>Helotiales</taxon>
        <taxon>Dermateaceae</taxon>
        <taxon>Coleophoma</taxon>
    </lineage>
</organism>
<dbReference type="AlphaFoldDB" id="A0A3D8RIG1"/>
<keyword evidence="3" id="KW-1185">Reference proteome</keyword>
<dbReference type="EMBL" id="PDLN01000010">
    <property type="protein sequence ID" value="RDW73835.1"/>
    <property type="molecule type" value="Genomic_DNA"/>
</dbReference>